<dbReference type="Gene3D" id="3.40.630.30">
    <property type="match status" value="1"/>
</dbReference>
<keyword evidence="1" id="KW-0812">Transmembrane</keyword>
<keyword evidence="1" id="KW-1133">Transmembrane helix</keyword>
<dbReference type="NCBIfam" id="TIGR03694">
    <property type="entry name" value="exosort_acyl"/>
    <property type="match status" value="1"/>
</dbReference>
<dbReference type="SUPFAM" id="SSF55729">
    <property type="entry name" value="Acyl-CoA N-acyltransferases (Nat)"/>
    <property type="match status" value="1"/>
</dbReference>
<keyword evidence="1" id="KW-0472">Membrane</keyword>
<reference evidence="2" key="1">
    <citation type="submission" date="2022-03" db="EMBL/GenBank/DDBJ databases">
        <title>Genomic Encyclopedia of Type Strains, Phase III (KMG-III): the genomes of soil and plant-associated and newly described type strains.</title>
        <authorList>
            <person name="Whitman W."/>
        </authorList>
    </citation>
    <scope>NUCLEOTIDE SEQUENCE</scope>
    <source>
        <strain evidence="2">ANL 6-2</strain>
    </source>
</reference>
<dbReference type="InterPro" id="IPR022484">
    <property type="entry name" value="PEP-CTERM/exosrtase_acylTfrase"/>
</dbReference>
<dbReference type="EMBL" id="JALJXV010000007">
    <property type="protein sequence ID" value="MCP1675971.1"/>
    <property type="molecule type" value="Genomic_DNA"/>
</dbReference>
<gene>
    <name evidence="2" type="ORF">J2T57_003126</name>
</gene>
<dbReference type="AlphaFoldDB" id="A0AAE3G727"/>
<proteinExistence type="predicted"/>
<keyword evidence="3" id="KW-1185">Reference proteome</keyword>
<dbReference type="Pfam" id="PF13444">
    <property type="entry name" value="Acetyltransf_5"/>
    <property type="match status" value="1"/>
</dbReference>
<accession>A0AAE3G727</accession>
<comment type="caution">
    <text evidence="2">The sequence shown here is derived from an EMBL/GenBank/DDBJ whole genome shotgun (WGS) entry which is preliminary data.</text>
</comment>
<feature type="transmembrane region" description="Helical" evidence="1">
    <location>
        <begin position="158"/>
        <end position="176"/>
    </location>
</feature>
<name>A0AAE3G727_9GAMM</name>
<dbReference type="Proteomes" id="UP001205843">
    <property type="component" value="Unassembled WGS sequence"/>
</dbReference>
<evidence type="ECO:0000256" key="1">
    <source>
        <dbReference type="SAM" id="Phobius"/>
    </source>
</evidence>
<organism evidence="2 3">
    <name type="scientific">Natronocella acetinitrilica</name>
    <dbReference type="NCBI Taxonomy" id="414046"/>
    <lineage>
        <taxon>Bacteria</taxon>
        <taxon>Pseudomonadati</taxon>
        <taxon>Pseudomonadota</taxon>
        <taxon>Gammaproteobacteria</taxon>
        <taxon>Chromatiales</taxon>
        <taxon>Ectothiorhodospiraceae</taxon>
        <taxon>Natronocella</taxon>
    </lineage>
</organism>
<dbReference type="RefSeq" id="WP_253480371.1">
    <property type="nucleotide sequence ID" value="NZ_JALJXV010000007.1"/>
</dbReference>
<dbReference type="InterPro" id="IPR016181">
    <property type="entry name" value="Acyl_CoA_acyltransferase"/>
</dbReference>
<evidence type="ECO:0000313" key="3">
    <source>
        <dbReference type="Proteomes" id="UP001205843"/>
    </source>
</evidence>
<protein>
    <submittedName>
        <fullName evidence="2">N-acyl amino acid synthase of PEP-CTERM/exosortase system</fullName>
    </submittedName>
</protein>
<evidence type="ECO:0000313" key="2">
    <source>
        <dbReference type="EMBL" id="MCP1675971.1"/>
    </source>
</evidence>
<sequence>MSYSMPATEALTSFFVFQPARSLEQRERVFRLRYEVYCREFGYEREEDCPGGRETDAYDPAAEHCLLRHRETGIPAGCVRLVSPDDPFTEGALALPVERACRGNLAHPRFHPERLPRDEICEISRLAVLSAFRRRRGEEKTPFGDPEGLVFSMEEIRAFPLLAVGLFLAATAMVGLTGRHHVFAMMEPRLARLLARSGLAFDQVGEVIEYHGQRAPFYIDQRVAERTMLKPLRELYGRIQADLGAEDNQWAKRSA</sequence>